<dbReference type="InterPro" id="IPR050259">
    <property type="entry name" value="SDR"/>
</dbReference>
<dbReference type="SUPFAM" id="SSF51735">
    <property type="entry name" value="NAD(P)-binding Rossmann-fold domains"/>
    <property type="match status" value="1"/>
</dbReference>
<organism evidence="2">
    <name type="scientific">freshwater metagenome</name>
    <dbReference type="NCBI Taxonomy" id="449393"/>
    <lineage>
        <taxon>unclassified sequences</taxon>
        <taxon>metagenomes</taxon>
        <taxon>ecological metagenomes</taxon>
    </lineage>
</organism>
<sequence>MHGSASLSFDPERPADFFYTRAMELGISGRRALVTGASSGLGLATARALVAQGVHVVIAARSSDKLATALTTCSPSRGATISSLVADVSDPDQVLQLVEQATEILGGIDILIANAGGPPPGNFASTPFAAYDVALRLNLLSTVAMCQAVVPQMQQQKWGRIVAITSSSVREPIDRLILSNTARAGLTGFLKTLAREVAGDAITVNSLQPGLHLTDRLSSLYPDPQALASSIPSGHLGDPDDFGHVAAFICSEHAKFITGVAIPLDGGALHGLQ</sequence>
<dbReference type="AlphaFoldDB" id="A0A6J6GQM4"/>
<reference evidence="2" key="1">
    <citation type="submission" date="2020-05" db="EMBL/GenBank/DDBJ databases">
        <authorList>
            <person name="Chiriac C."/>
            <person name="Salcher M."/>
            <person name="Ghai R."/>
            <person name="Kavagutti S V."/>
        </authorList>
    </citation>
    <scope>NUCLEOTIDE SEQUENCE</scope>
</reference>
<dbReference type="PANTHER" id="PTHR42879:SF6">
    <property type="entry name" value="NADPH-DEPENDENT REDUCTASE BACG"/>
    <property type="match status" value="1"/>
</dbReference>
<dbReference type="CDD" id="cd05344">
    <property type="entry name" value="BKR_like_SDR_like"/>
    <property type="match status" value="1"/>
</dbReference>
<name>A0A6J6GQM4_9ZZZZ</name>
<evidence type="ECO:0000256" key="1">
    <source>
        <dbReference type="ARBA" id="ARBA00006484"/>
    </source>
</evidence>
<dbReference type="InterPro" id="IPR036291">
    <property type="entry name" value="NAD(P)-bd_dom_sf"/>
</dbReference>
<dbReference type="Pfam" id="PF13561">
    <property type="entry name" value="adh_short_C2"/>
    <property type="match status" value="1"/>
</dbReference>
<dbReference type="Gene3D" id="3.40.50.720">
    <property type="entry name" value="NAD(P)-binding Rossmann-like Domain"/>
    <property type="match status" value="1"/>
</dbReference>
<dbReference type="PRINTS" id="PR00080">
    <property type="entry name" value="SDRFAMILY"/>
</dbReference>
<proteinExistence type="inferred from homology"/>
<protein>
    <submittedName>
        <fullName evidence="2">Unannotated protein</fullName>
    </submittedName>
</protein>
<dbReference type="InterPro" id="IPR002347">
    <property type="entry name" value="SDR_fam"/>
</dbReference>
<gene>
    <name evidence="2" type="ORF">UFOPK1820_00757</name>
</gene>
<dbReference type="PRINTS" id="PR00081">
    <property type="entry name" value="GDHRDH"/>
</dbReference>
<dbReference type="FunFam" id="3.40.50.720:FF:000084">
    <property type="entry name" value="Short-chain dehydrogenase reductase"/>
    <property type="match status" value="1"/>
</dbReference>
<evidence type="ECO:0000313" key="2">
    <source>
        <dbReference type="EMBL" id="CAB4601384.1"/>
    </source>
</evidence>
<comment type="similarity">
    <text evidence="1">Belongs to the short-chain dehydrogenases/reductases (SDR) family.</text>
</comment>
<dbReference type="EMBL" id="CAEZUK010000107">
    <property type="protein sequence ID" value="CAB4601384.1"/>
    <property type="molecule type" value="Genomic_DNA"/>
</dbReference>
<dbReference type="PANTHER" id="PTHR42879">
    <property type="entry name" value="3-OXOACYL-(ACYL-CARRIER-PROTEIN) REDUCTASE"/>
    <property type="match status" value="1"/>
</dbReference>
<accession>A0A6J6GQM4</accession>